<feature type="region of interest" description="Disordered" evidence="1">
    <location>
        <begin position="126"/>
        <end position="148"/>
    </location>
</feature>
<organism evidence="3 4">
    <name type="scientific">Zizania palustris</name>
    <name type="common">Northern wild rice</name>
    <dbReference type="NCBI Taxonomy" id="103762"/>
    <lineage>
        <taxon>Eukaryota</taxon>
        <taxon>Viridiplantae</taxon>
        <taxon>Streptophyta</taxon>
        <taxon>Embryophyta</taxon>
        <taxon>Tracheophyta</taxon>
        <taxon>Spermatophyta</taxon>
        <taxon>Magnoliopsida</taxon>
        <taxon>Liliopsida</taxon>
        <taxon>Poales</taxon>
        <taxon>Poaceae</taxon>
        <taxon>BOP clade</taxon>
        <taxon>Oryzoideae</taxon>
        <taxon>Oryzeae</taxon>
        <taxon>Zizaniinae</taxon>
        <taxon>Zizania</taxon>
    </lineage>
</organism>
<evidence type="ECO:0000256" key="2">
    <source>
        <dbReference type="SAM" id="SignalP"/>
    </source>
</evidence>
<feature type="signal peptide" evidence="2">
    <location>
        <begin position="1"/>
        <end position="25"/>
    </location>
</feature>
<accession>A0A8J5SSL9</accession>
<feature type="region of interest" description="Disordered" evidence="1">
    <location>
        <begin position="174"/>
        <end position="210"/>
    </location>
</feature>
<sequence>MASAGASCLAMVALLLVACVPAAAATSYTVGDSSGWTTGIDYTRWIGCKSFKVGDSLGKGACMGMAMNFLCCLTRSRLHEFGGLTCSVQVRERGAHGDRGERGGLPGVRGGQRAWLRQQWLDHRRPQDGRQTLLHLQHPRPLRRRHEARGGRLRLVRLHPVVADADHAVSVNPDPVHAVSVDPDPDPDNAVSVNPDPNHAVSVDPDPDTDHAVYDADVSVVYWRCHPGNPGDAEHHAIHSVQIWRRRSRNGGIGNLRLGLVCDTRTARGVVE</sequence>
<keyword evidence="2" id="KW-0732">Signal</keyword>
<dbReference type="AlphaFoldDB" id="A0A8J5SSL9"/>
<feature type="compositionally biased region" description="Basic residues" evidence="1">
    <location>
        <begin position="137"/>
        <end position="148"/>
    </location>
</feature>
<proteinExistence type="predicted"/>
<evidence type="ECO:0000313" key="4">
    <source>
        <dbReference type="Proteomes" id="UP000729402"/>
    </source>
</evidence>
<dbReference type="EMBL" id="JAAALK010000283">
    <property type="protein sequence ID" value="KAG8072464.1"/>
    <property type="molecule type" value="Genomic_DNA"/>
</dbReference>
<protein>
    <recommendedName>
        <fullName evidence="5">Phytocyanin domain-containing protein</fullName>
    </recommendedName>
</protein>
<dbReference type="Proteomes" id="UP000729402">
    <property type="component" value="Unassembled WGS sequence"/>
</dbReference>
<evidence type="ECO:0008006" key="5">
    <source>
        <dbReference type="Google" id="ProtNLM"/>
    </source>
</evidence>
<name>A0A8J5SSL9_ZIZPA</name>
<feature type="chain" id="PRO_5035200618" description="Phytocyanin domain-containing protein" evidence="2">
    <location>
        <begin position="26"/>
        <end position="272"/>
    </location>
</feature>
<evidence type="ECO:0000256" key="1">
    <source>
        <dbReference type="SAM" id="MobiDB-lite"/>
    </source>
</evidence>
<reference evidence="3" key="2">
    <citation type="submission" date="2021-02" db="EMBL/GenBank/DDBJ databases">
        <authorList>
            <person name="Kimball J.A."/>
            <person name="Haas M.W."/>
            <person name="Macchietto M."/>
            <person name="Kono T."/>
            <person name="Duquette J."/>
            <person name="Shao M."/>
        </authorList>
    </citation>
    <scope>NUCLEOTIDE SEQUENCE</scope>
    <source>
        <tissue evidence="3">Fresh leaf tissue</tissue>
    </source>
</reference>
<comment type="caution">
    <text evidence="3">The sequence shown here is derived from an EMBL/GenBank/DDBJ whole genome shotgun (WGS) entry which is preliminary data.</text>
</comment>
<dbReference type="OrthoDB" id="206968at2759"/>
<keyword evidence="4" id="KW-1185">Reference proteome</keyword>
<reference evidence="3" key="1">
    <citation type="journal article" date="2021" name="bioRxiv">
        <title>Whole Genome Assembly and Annotation of Northern Wild Rice, Zizania palustris L., Supports a Whole Genome Duplication in the Zizania Genus.</title>
        <authorList>
            <person name="Haas M."/>
            <person name="Kono T."/>
            <person name="Macchietto M."/>
            <person name="Millas R."/>
            <person name="McGilp L."/>
            <person name="Shao M."/>
            <person name="Duquette J."/>
            <person name="Hirsch C.N."/>
            <person name="Kimball J."/>
        </authorList>
    </citation>
    <scope>NUCLEOTIDE SEQUENCE</scope>
    <source>
        <tissue evidence="3">Fresh leaf tissue</tissue>
    </source>
</reference>
<evidence type="ECO:0000313" key="3">
    <source>
        <dbReference type="EMBL" id="KAG8072464.1"/>
    </source>
</evidence>
<gene>
    <name evidence="3" type="ORF">GUJ93_ZPchr0006g43183</name>
</gene>